<gene>
    <name evidence="1" type="ORF">BDV29DRAFT_165687</name>
</gene>
<sequence length="85" mass="9946">MVFAYPWLPSYLDRLYDFLRLQESTWGFTIYRTTYTQQSDAANFTVNFQNCKRATRTKRTRPSSMNCGPATIHALLKMPNSMAPR</sequence>
<organism evidence="1 2">
    <name type="scientific">Aspergillus leporis</name>
    <dbReference type="NCBI Taxonomy" id="41062"/>
    <lineage>
        <taxon>Eukaryota</taxon>
        <taxon>Fungi</taxon>
        <taxon>Dikarya</taxon>
        <taxon>Ascomycota</taxon>
        <taxon>Pezizomycotina</taxon>
        <taxon>Eurotiomycetes</taxon>
        <taxon>Eurotiomycetidae</taxon>
        <taxon>Eurotiales</taxon>
        <taxon>Aspergillaceae</taxon>
        <taxon>Aspergillus</taxon>
        <taxon>Aspergillus subgen. Circumdati</taxon>
    </lineage>
</organism>
<protein>
    <submittedName>
        <fullName evidence="1">Uncharacterized protein</fullName>
    </submittedName>
</protein>
<name>A0A5N5XD93_9EURO</name>
<reference evidence="1 2" key="1">
    <citation type="submission" date="2019-04" db="EMBL/GenBank/DDBJ databases">
        <title>Friends and foes A comparative genomics study of 23 Aspergillus species from section Flavi.</title>
        <authorList>
            <consortium name="DOE Joint Genome Institute"/>
            <person name="Kjaerbolling I."/>
            <person name="Vesth T."/>
            <person name="Frisvad J.C."/>
            <person name="Nybo J.L."/>
            <person name="Theobald S."/>
            <person name="Kildgaard S."/>
            <person name="Isbrandt T."/>
            <person name="Kuo A."/>
            <person name="Sato A."/>
            <person name="Lyhne E.K."/>
            <person name="Kogle M.E."/>
            <person name="Wiebenga A."/>
            <person name="Kun R.S."/>
            <person name="Lubbers R.J."/>
            <person name="Makela M.R."/>
            <person name="Barry K."/>
            <person name="Chovatia M."/>
            <person name="Clum A."/>
            <person name="Daum C."/>
            <person name="Haridas S."/>
            <person name="He G."/>
            <person name="LaButti K."/>
            <person name="Lipzen A."/>
            <person name="Mondo S."/>
            <person name="Riley R."/>
            <person name="Salamov A."/>
            <person name="Simmons B.A."/>
            <person name="Magnuson J.K."/>
            <person name="Henrissat B."/>
            <person name="Mortensen U.H."/>
            <person name="Larsen T.O."/>
            <person name="Devries R.P."/>
            <person name="Grigoriev I.V."/>
            <person name="Machida M."/>
            <person name="Baker S.E."/>
            <person name="Andersen M.R."/>
        </authorList>
    </citation>
    <scope>NUCLEOTIDE SEQUENCE [LARGE SCALE GENOMIC DNA]</scope>
    <source>
        <strain evidence="1 2">CBS 151.66</strain>
    </source>
</reference>
<proteinExistence type="predicted"/>
<dbReference type="EMBL" id="ML732155">
    <property type="protein sequence ID" value="KAB8078743.1"/>
    <property type="molecule type" value="Genomic_DNA"/>
</dbReference>
<evidence type="ECO:0000313" key="2">
    <source>
        <dbReference type="Proteomes" id="UP000326565"/>
    </source>
</evidence>
<accession>A0A5N5XD93</accession>
<dbReference type="Proteomes" id="UP000326565">
    <property type="component" value="Unassembled WGS sequence"/>
</dbReference>
<dbReference type="AlphaFoldDB" id="A0A5N5XD93"/>
<evidence type="ECO:0000313" key="1">
    <source>
        <dbReference type="EMBL" id="KAB8078743.1"/>
    </source>
</evidence>
<keyword evidence="2" id="KW-1185">Reference proteome</keyword>
<dbReference type="OrthoDB" id="4424523at2759"/>